<dbReference type="RefSeq" id="WP_216439426.1">
    <property type="nucleotide sequence ID" value="NZ_JAHLQF010000002.1"/>
</dbReference>
<sequence>MDYNRVLHLATYAGELMLQSGAEIYRVEETLTRICTSYGIQSAQSFVTPTGIIMSITDNRDYVMTKVVRINRRTVDLDKIARINDLSRRISSERLDLNYVESMLEEIKHSAKYNDKILIFSSSIAAGFFTLVFGGTLRDFFVSLFIGFVIECIRIILNKIGTNSFFINAIGGATSSLIALISTTLGFANNTDQIVIGSLMLLVPGLAITNAIRDTLAGDLLAGTSRASEAFLIAVAIAVGSGLIFTVWIKFFGGSSI</sequence>
<feature type="transmembrane region" description="Helical" evidence="7">
    <location>
        <begin position="117"/>
        <end position="134"/>
    </location>
</feature>
<evidence type="ECO:0000256" key="2">
    <source>
        <dbReference type="ARBA" id="ARBA00022475"/>
    </source>
</evidence>
<comment type="caution">
    <text evidence="9">The sequence shown here is derived from an EMBL/GenBank/DDBJ whole genome shotgun (WGS) entry which is preliminary data.</text>
</comment>
<keyword evidence="10" id="KW-1185">Reference proteome</keyword>
<evidence type="ECO:0000256" key="7">
    <source>
        <dbReference type="SAM" id="Phobius"/>
    </source>
</evidence>
<comment type="subcellular location">
    <subcellularLocation>
        <location evidence="1">Cell membrane</location>
        <topology evidence="1">Multi-pass membrane protein</topology>
    </subcellularLocation>
</comment>
<comment type="similarity">
    <text evidence="6">Belongs to the ThrE exporter (TC 2.A.79) family.</text>
</comment>
<proteinExistence type="inferred from homology"/>
<dbReference type="Pfam" id="PF06738">
    <property type="entry name" value="ThrE"/>
    <property type="match status" value="1"/>
</dbReference>
<dbReference type="InterPro" id="IPR050539">
    <property type="entry name" value="ThrE_Dicarb/AminoAcid_Exp"/>
</dbReference>
<keyword evidence="2" id="KW-1003">Cell membrane</keyword>
<evidence type="ECO:0000256" key="5">
    <source>
        <dbReference type="ARBA" id="ARBA00023136"/>
    </source>
</evidence>
<feature type="transmembrane region" description="Helical" evidence="7">
    <location>
        <begin position="232"/>
        <end position="251"/>
    </location>
</feature>
<evidence type="ECO:0000256" key="4">
    <source>
        <dbReference type="ARBA" id="ARBA00022989"/>
    </source>
</evidence>
<protein>
    <submittedName>
        <fullName evidence="9">Threonine/serine exporter family protein</fullName>
    </submittedName>
</protein>
<evidence type="ECO:0000256" key="1">
    <source>
        <dbReference type="ARBA" id="ARBA00004651"/>
    </source>
</evidence>
<dbReference type="PANTHER" id="PTHR34390:SF2">
    <property type="entry name" value="SUCCINATE TRANSPORTER SUBUNIT YJJP-RELATED"/>
    <property type="match status" value="1"/>
</dbReference>
<evidence type="ECO:0000256" key="3">
    <source>
        <dbReference type="ARBA" id="ARBA00022692"/>
    </source>
</evidence>
<feature type="transmembrane region" description="Helical" evidence="7">
    <location>
        <begin position="164"/>
        <end position="188"/>
    </location>
</feature>
<evidence type="ECO:0000313" key="10">
    <source>
        <dbReference type="Proteomes" id="UP000726170"/>
    </source>
</evidence>
<keyword evidence="5 7" id="KW-0472">Membrane</keyword>
<evidence type="ECO:0000259" key="8">
    <source>
        <dbReference type="Pfam" id="PF06738"/>
    </source>
</evidence>
<keyword evidence="3 7" id="KW-0812">Transmembrane</keyword>
<dbReference type="PANTHER" id="PTHR34390">
    <property type="entry name" value="UPF0442 PROTEIN YJJB-RELATED"/>
    <property type="match status" value="1"/>
</dbReference>
<name>A0ABS6EI70_9CLOT</name>
<evidence type="ECO:0000256" key="6">
    <source>
        <dbReference type="ARBA" id="ARBA00034125"/>
    </source>
</evidence>
<dbReference type="Proteomes" id="UP000726170">
    <property type="component" value="Unassembled WGS sequence"/>
</dbReference>
<accession>A0ABS6EI70</accession>
<gene>
    <name evidence="9" type="ORF">KQI86_11225</name>
</gene>
<dbReference type="InterPro" id="IPR010619">
    <property type="entry name" value="ThrE-like_N"/>
</dbReference>
<feature type="domain" description="Threonine/serine exporter-like N-terminal" evidence="8">
    <location>
        <begin position="9"/>
        <end position="247"/>
    </location>
</feature>
<evidence type="ECO:0000313" key="9">
    <source>
        <dbReference type="EMBL" id="MBU5484907.1"/>
    </source>
</evidence>
<organism evidence="9 10">
    <name type="scientific">Clostridium mobile</name>
    <dbReference type="NCBI Taxonomy" id="2841512"/>
    <lineage>
        <taxon>Bacteria</taxon>
        <taxon>Bacillati</taxon>
        <taxon>Bacillota</taxon>
        <taxon>Clostridia</taxon>
        <taxon>Eubacteriales</taxon>
        <taxon>Clostridiaceae</taxon>
        <taxon>Clostridium</taxon>
    </lineage>
</organism>
<keyword evidence="4 7" id="KW-1133">Transmembrane helix</keyword>
<feature type="transmembrane region" description="Helical" evidence="7">
    <location>
        <begin position="140"/>
        <end position="157"/>
    </location>
</feature>
<dbReference type="EMBL" id="JAHLQF010000002">
    <property type="protein sequence ID" value="MBU5484907.1"/>
    <property type="molecule type" value="Genomic_DNA"/>
</dbReference>
<reference evidence="9 10" key="1">
    <citation type="submission" date="2021-06" db="EMBL/GenBank/DDBJ databases">
        <authorList>
            <person name="Sun Q."/>
            <person name="Li D."/>
        </authorList>
    </citation>
    <scope>NUCLEOTIDE SEQUENCE [LARGE SCALE GENOMIC DNA]</scope>
    <source>
        <strain evidence="9 10">MSJ-11</strain>
    </source>
</reference>